<accession>A0A9X1TA91</accession>
<keyword evidence="3" id="KW-1185">Reference proteome</keyword>
<organism evidence="2 3">
    <name type="scientific">Jiella avicenniae</name>
    <dbReference type="NCBI Taxonomy" id="2907202"/>
    <lineage>
        <taxon>Bacteria</taxon>
        <taxon>Pseudomonadati</taxon>
        <taxon>Pseudomonadota</taxon>
        <taxon>Alphaproteobacteria</taxon>
        <taxon>Hyphomicrobiales</taxon>
        <taxon>Aurantimonadaceae</taxon>
        <taxon>Jiella</taxon>
    </lineage>
</organism>
<gene>
    <name evidence="2" type="ORF">LZD57_03330</name>
</gene>
<evidence type="ECO:0000313" key="2">
    <source>
        <dbReference type="EMBL" id="MCE7027013.1"/>
    </source>
</evidence>
<name>A0A9X1TA91_9HYPH</name>
<protein>
    <submittedName>
        <fullName evidence="2">Uncharacterized protein</fullName>
    </submittedName>
</protein>
<dbReference type="AlphaFoldDB" id="A0A9X1TA91"/>
<evidence type="ECO:0000256" key="1">
    <source>
        <dbReference type="SAM" id="MobiDB-lite"/>
    </source>
</evidence>
<dbReference type="Proteomes" id="UP001139035">
    <property type="component" value="Unassembled WGS sequence"/>
</dbReference>
<comment type="caution">
    <text evidence="2">The sequence shown here is derived from an EMBL/GenBank/DDBJ whole genome shotgun (WGS) entry which is preliminary data.</text>
</comment>
<feature type="region of interest" description="Disordered" evidence="1">
    <location>
        <begin position="1"/>
        <end position="22"/>
    </location>
</feature>
<dbReference type="EMBL" id="JAJUWU010000003">
    <property type="protein sequence ID" value="MCE7027013.1"/>
    <property type="molecule type" value="Genomic_DNA"/>
</dbReference>
<sequence length="74" mass="8032">MGTVVWLKKRDGRPETAEPDDAIPAGGAEIVILPCIRYERPERLPHPADAASTSPLRGKNMPHFGSSSREPKAV</sequence>
<feature type="region of interest" description="Disordered" evidence="1">
    <location>
        <begin position="43"/>
        <end position="74"/>
    </location>
</feature>
<reference evidence="2" key="1">
    <citation type="submission" date="2022-01" db="EMBL/GenBank/DDBJ databases">
        <title>Jiella avicenniae sp. nov., a novel endophytic bacterium isolated from bark of Avicennia marina.</title>
        <authorList>
            <person name="Tuo L."/>
        </authorList>
    </citation>
    <scope>NUCLEOTIDE SEQUENCE</scope>
    <source>
        <strain evidence="2">CBK1P-4</strain>
    </source>
</reference>
<proteinExistence type="predicted"/>
<evidence type="ECO:0000313" key="3">
    <source>
        <dbReference type="Proteomes" id="UP001139035"/>
    </source>
</evidence>
<dbReference type="RefSeq" id="WP_233717703.1">
    <property type="nucleotide sequence ID" value="NZ_JAJUWU010000003.1"/>
</dbReference>